<dbReference type="RefSeq" id="WP_183333613.1">
    <property type="nucleotide sequence ID" value="NZ_BMHX01000003.1"/>
</dbReference>
<dbReference type="Proteomes" id="UP000588017">
    <property type="component" value="Unassembled WGS sequence"/>
</dbReference>
<organism evidence="1 2">
    <name type="scientific">Chelatococcus composti</name>
    <dbReference type="NCBI Taxonomy" id="1743235"/>
    <lineage>
        <taxon>Bacteria</taxon>
        <taxon>Pseudomonadati</taxon>
        <taxon>Pseudomonadota</taxon>
        <taxon>Alphaproteobacteria</taxon>
        <taxon>Hyphomicrobiales</taxon>
        <taxon>Chelatococcaceae</taxon>
        <taxon>Chelatococcus</taxon>
    </lineage>
</organism>
<sequence length="337" mass="35674">MSRPEQESPPQGRWNVLRAEHIDGDGLGIPSLPLDAMTKTGPVRLAVGPGGEARLLVPLAAGEKIDALATGSALKISLTTLTHGQRAIRFLDVICMSPDLEAVFGEVVDDIVRRLADRKDGVAAVAGALDDFRELLVPPVGRELDRSRVVGLVAELVVLNRLLDISPSAWRCWRGPAGDRHDFRAGDTSLEVKASLGAGVREVTINGIDQLEPPAGGSLYLAHLVLEAVEGGLLTVASLGDRALLRADDPAGLRAMFAAVGCTDVHDAAWNRFAFRAEAERLYHVGPGFPRIAPSSFVGGAIPAGIVDATYRIDLGHASDAECPPEEFASLLRELSG</sequence>
<dbReference type="EMBL" id="JACHEH010000003">
    <property type="protein sequence ID" value="MBB6167770.1"/>
    <property type="molecule type" value="Genomic_DNA"/>
</dbReference>
<protein>
    <recommendedName>
        <fullName evidence="3">PD-(D/E)XK motif protein</fullName>
    </recommendedName>
</protein>
<accession>A0A841K6S6</accession>
<dbReference type="Pfam" id="PF14390">
    <property type="entry name" value="DUF4420"/>
    <property type="match status" value="1"/>
</dbReference>
<evidence type="ECO:0008006" key="3">
    <source>
        <dbReference type="Google" id="ProtNLM"/>
    </source>
</evidence>
<keyword evidence="2" id="KW-1185">Reference proteome</keyword>
<name>A0A841K6S6_9HYPH</name>
<proteinExistence type="predicted"/>
<dbReference type="InterPro" id="IPR025534">
    <property type="entry name" value="DUF4420"/>
</dbReference>
<comment type="caution">
    <text evidence="1">The sequence shown here is derived from an EMBL/GenBank/DDBJ whole genome shotgun (WGS) entry which is preliminary data.</text>
</comment>
<gene>
    <name evidence="1" type="ORF">HNQ73_001393</name>
</gene>
<evidence type="ECO:0000313" key="1">
    <source>
        <dbReference type="EMBL" id="MBB6167770.1"/>
    </source>
</evidence>
<evidence type="ECO:0000313" key="2">
    <source>
        <dbReference type="Proteomes" id="UP000588017"/>
    </source>
</evidence>
<dbReference type="AlphaFoldDB" id="A0A841K6S6"/>
<reference evidence="1 2" key="1">
    <citation type="submission" date="2020-08" db="EMBL/GenBank/DDBJ databases">
        <title>Genomic Encyclopedia of Type Strains, Phase IV (KMG-IV): sequencing the most valuable type-strain genomes for metagenomic binning, comparative biology and taxonomic classification.</title>
        <authorList>
            <person name="Goeker M."/>
        </authorList>
    </citation>
    <scope>NUCLEOTIDE SEQUENCE [LARGE SCALE GENOMIC DNA]</scope>
    <source>
        <strain evidence="1 2">DSM 101465</strain>
    </source>
</reference>